<evidence type="ECO:0000313" key="4">
    <source>
        <dbReference type="EMBL" id="KNC25199.1"/>
    </source>
</evidence>
<dbReference type="AlphaFoldDB" id="A0A0L0C168"/>
<dbReference type="GO" id="GO:0005634">
    <property type="term" value="C:nucleus"/>
    <property type="evidence" value="ECO:0007669"/>
    <property type="project" value="UniProtKB-SubCell"/>
</dbReference>
<dbReference type="Proteomes" id="UP000037069">
    <property type="component" value="Unassembled WGS sequence"/>
</dbReference>
<reference evidence="4 5" key="1">
    <citation type="journal article" date="2015" name="Nat. Commun.">
        <title>Lucilia cuprina genome unlocks parasitic fly biology to underpin future interventions.</title>
        <authorList>
            <person name="Anstead C.A."/>
            <person name="Korhonen P.K."/>
            <person name="Young N.D."/>
            <person name="Hall R.S."/>
            <person name="Jex A.R."/>
            <person name="Murali S.C."/>
            <person name="Hughes D.S."/>
            <person name="Lee S.F."/>
            <person name="Perry T."/>
            <person name="Stroehlein A.J."/>
            <person name="Ansell B.R."/>
            <person name="Breugelmans B."/>
            <person name="Hofmann A."/>
            <person name="Qu J."/>
            <person name="Dugan S."/>
            <person name="Lee S.L."/>
            <person name="Chao H."/>
            <person name="Dinh H."/>
            <person name="Han Y."/>
            <person name="Doddapaneni H.V."/>
            <person name="Worley K.C."/>
            <person name="Muzny D.M."/>
            <person name="Ioannidis P."/>
            <person name="Waterhouse R.M."/>
            <person name="Zdobnov E.M."/>
            <person name="James P.J."/>
            <person name="Bagnall N.H."/>
            <person name="Kotze A.C."/>
            <person name="Gibbs R.A."/>
            <person name="Richards S."/>
            <person name="Batterham P."/>
            <person name="Gasser R.B."/>
        </authorList>
    </citation>
    <scope>NUCLEOTIDE SEQUENCE [LARGE SCALE GENOMIC DNA]</scope>
    <source>
        <strain evidence="4 5">LS</strain>
        <tissue evidence="4">Full body</tissue>
    </source>
</reference>
<dbReference type="GO" id="GO:0005667">
    <property type="term" value="C:transcription regulator complex"/>
    <property type="evidence" value="ECO:0007669"/>
    <property type="project" value="TreeGrafter"/>
</dbReference>
<dbReference type="Pfam" id="PF02944">
    <property type="entry name" value="BESS"/>
    <property type="match status" value="1"/>
</dbReference>
<name>A0A0L0C168_LUCCU</name>
<comment type="subcellular location">
    <subcellularLocation>
        <location evidence="1">Nucleus</location>
    </subcellularLocation>
</comment>
<comment type="caution">
    <text evidence="4">The sequence shown here is derived from an EMBL/GenBank/DDBJ whole genome shotgun (WGS) entry which is preliminary data.</text>
</comment>
<dbReference type="SMART" id="SM00595">
    <property type="entry name" value="MADF"/>
    <property type="match status" value="1"/>
</dbReference>
<accession>A0A0L0C168</accession>
<dbReference type="GO" id="GO:0003677">
    <property type="term" value="F:DNA binding"/>
    <property type="evidence" value="ECO:0007669"/>
    <property type="project" value="InterPro"/>
</dbReference>
<proteinExistence type="predicted"/>
<evidence type="ECO:0000259" key="2">
    <source>
        <dbReference type="PROSITE" id="PS51029"/>
    </source>
</evidence>
<organism evidence="4 5">
    <name type="scientific">Lucilia cuprina</name>
    <name type="common">Green bottle fly</name>
    <name type="synonym">Australian sheep blowfly</name>
    <dbReference type="NCBI Taxonomy" id="7375"/>
    <lineage>
        <taxon>Eukaryota</taxon>
        <taxon>Metazoa</taxon>
        <taxon>Ecdysozoa</taxon>
        <taxon>Arthropoda</taxon>
        <taxon>Hexapoda</taxon>
        <taxon>Insecta</taxon>
        <taxon>Pterygota</taxon>
        <taxon>Neoptera</taxon>
        <taxon>Endopterygota</taxon>
        <taxon>Diptera</taxon>
        <taxon>Brachycera</taxon>
        <taxon>Muscomorpha</taxon>
        <taxon>Oestroidea</taxon>
        <taxon>Calliphoridae</taxon>
        <taxon>Luciliinae</taxon>
        <taxon>Lucilia</taxon>
    </lineage>
</organism>
<dbReference type="InterPro" id="IPR039353">
    <property type="entry name" value="TF_Adf1"/>
</dbReference>
<dbReference type="OMA" id="NIMECMP"/>
<evidence type="ECO:0000313" key="5">
    <source>
        <dbReference type="Proteomes" id="UP000037069"/>
    </source>
</evidence>
<dbReference type="GO" id="GO:0006357">
    <property type="term" value="P:regulation of transcription by RNA polymerase II"/>
    <property type="evidence" value="ECO:0007669"/>
    <property type="project" value="TreeGrafter"/>
</dbReference>
<dbReference type="PROSITE" id="PS51029">
    <property type="entry name" value="MADF"/>
    <property type="match status" value="1"/>
</dbReference>
<dbReference type="PANTHER" id="PTHR12243:SF60">
    <property type="entry name" value="SI:CH211-15D5.12-RELATED"/>
    <property type="match status" value="1"/>
</dbReference>
<dbReference type="InterPro" id="IPR006578">
    <property type="entry name" value="MADF-dom"/>
</dbReference>
<dbReference type="Pfam" id="PF10545">
    <property type="entry name" value="MADF_DNA_bdg"/>
    <property type="match status" value="1"/>
</dbReference>
<keyword evidence="1" id="KW-0539">Nucleus</keyword>
<evidence type="ECO:0008006" key="6">
    <source>
        <dbReference type="Google" id="ProtNLM"/>
    </source>
</evidence>
<evidence type="ECO:0000256" key="1">
    <source>
        <dbReference type="PROSITE-ProRule" id="PRU00371"/>
    </source>
</evidence>
<feature type="domain" description="MADF" evidence="2">
    <location>
        <begin position="8"/>
        <end position="108"/>
    </location>
</feature>
<dbReference type="InterPro" id="IPR004210">
    <property type="entry name" value="BESS_motif"/>
</dbReference>
<dbReference type="EMBL" id="JRES01001143">
    <property type="protein sequence ID" value="KNC25199.1"/>
    <property type="molecule type" value="Genomic_DNA"/>
</dbReference>
<dbReference type="PROSITE" id="PS51031">
    <property type="entry name" value="BESS"/>
    <property type="match status" value="1"/>
</dbReference>
<keyword evidence="5" id="KW-1185">Reference proteome</keyword>
<gene>
    <name evidence="4" type="ORF">FF38_08253</name>
</gene>
<dbReference type="PANTHER" id="PTHR12243">
    <property type="entry name" value="MADF DOMAIN TRANSCRIPTION FACTOR"/>
    <property type="match status" value="1"/>
</dbReference>
<dbReference type="OrthoDB" id="8118596at2759"/>
<sequence>MSGFLPRDLINEVRIRPGIYNKDVLEHPTREHKRQLWLEVAERLTPAEDWESFTDVEKEVRMGEIATKWKNLKDHFYREIKLEEAGEAHKKRKYVYYDDMEFVRPFVGYKLPSINKRLKEKEQQVVEEEIVTQDEEEVGECVSTEADIDMEAFLNESENIEEEDSKYVPNNSIVVVQEEVVEERPKTKRIIKPTFKVLQNKPSSSSSSTSTPVVNRTPKEAVIKNFNVLKKTDSGSSSTNSTFKIRDGDITFCLSLVPTLRKLDDTRKLSAKIEILKVLRFYVDNANQANVSSSNDNTTILHSDDIEEDEEQLVEEHLDEYDENVQIKQETRNDPLNGNTKVWWT</sequence>
<protein>
    <recommendedName>
        <fullName evidence="6">MADF domain-containing protein</fullName>
    </recommendedName>
</protein>
<evidence type="ECO:0000259" key="3">
    <source>
        <dbReference type="PROSITE" id="PS51031"/>
    </source>
</evidence>
<feature type="domain" description="BESS" evidence="3">
    <location>
        <begin position="246"/>
        <end position="285"/>
    </location>
</feature>
<dbReference type="STRING" id="7375.A0A0L0C168"/>